<evidence type="ECO:0000313" key="4">
    <source>
        <dbReference type="EMBL" id="EKC60255.1"/>
    </source>
</evidence>
<evidence type="ECO:0000256" key="2">
    <source>
        <dbReference type="ARBA" id="ARBA00023295"/>
    </source>
</evidence>
<feature type="domain" description="GH26" evidence="3">
    <location>
        <begin position="51"/>
        <end position="188"/>
    </location>
</feature>
<accession>K1T2C2</accession>
<reference evidence="4" key="1">
    <citation type="journal article" date="2013" name="Environ. Microbiol.">
        <title>Microbiota from the distal guts of lean and obese adolescents exhibit partial functional redundancy besides clear differences in community structure.</title>
        <authorList>
            <person name="Ferrer M."/>
            <person name="Ruiz A."/>
            <person name="Lanza F."/>
            <person name="Haange S.B."/>
            <person name="Oberbach A."/>
            <person name="Till H."/>
            <person name="Bargiela R."/>
            <person name="Campoy C."/>
            <person name="Segura M.T."/>
            <person name="Richter M."/>
            <person name="von Bergen M."/>
            <person name="Seifert J."/>
            <person name="Suarez A."/>
        </authorList>
    </citation>
    <scope>NUCLEOTIDE SEQUENCE</scope>
</reference>
<protein>
    <submittedName>
        <fullName evidence="4">Mannan endo-1,4-beta-mannosidase</fullName>
    </submittedName>
</protein>
<proteinExistence type="predicted"/>
<gene>
    <name evidence="4" type="ORF">LEA_12959</name>
</gene>
<sequence length="188" mass="21053">ADGKVGFVMTGMEEFGAIETYDINDINNISFSIYHESEVGDVNLADPSATDKTKRLYKYLQLNYGSKTLSSVIADVNWNTKEADRIYKATGKYPAMNCYDFIHIYVPKQGSNGWINYNDITPVTNWADQGGLVSLMWHFNVPKTESTTLGTDGSGVTCTPSETTFKAANVFTAGSWENKWFYQEMDKV</sequence>
<evidence type="ECO:0000256" key="1">
    <source>
        <dbReference type="ARBA" id="ARBA00022801"/>
    </source>
</evidence>
<evidence type="ECO:0000259" key="3">
    <source>
        <dbReference type="PROSITE" id="PS51764"/>
    </source>
</evidence>
<dbReference type="Gene3D" id="3.20.20.80">
    <property type="entry name" value="Glycosidases"/>
    <property type="match status" value="1"/>
</dbReference>
<dbReference type="Pfam" id="PF02156">
    <property type="entry name" value="Glyco_hydro_26"/>
    <property type="match status" value="1"/>
</dbReference>
<dbReference type="InterPro" id="IPR022790">
    <property type="entry name" value="GH26_dom"/>
</dbReference>
<dbReference type="AlphaFoldDB" id="K1T2C2"/>
<keyword evidence="1" id="KW-0378">Hydrolase</keyword>
<dbReference type="InterPro" id="IPR017853">
    <property type="entry name" value="GH"/>
</dbReference>
<feature type="non-terminal residue" evidence="4">
    <location>
        <position position="188"/>
    </location>
</feature>
<keyword evidence="2" id="KW-0326">Glycosidase</keyword>
<organism evidence="4">
    <name type="scientific">human gut metagenome</name>
    <dbReference type="NCBI Taxonomy" id="408170"/>
    <lineage>
        <taxon>unclassified sequences</taxon>
        <taxon>metagenomes</taxon>
        <taxon>organismal metagenomes</taxon>
    </lineage>
</organism>
<dbReference type="GO" id="GO:0004553">
    <property type="term" value="F:hydrolase activity, hydrolyzing O-glycosyl compounds"/>
    <property type="evidence" value="ECO:0007669"/>
    <property type="project" value="InterPro"/>
</dbReference>
<dbReference type="SUPFAM" id="SSF51445">
    <property type="entry name" value="(Trans)glycosidases"/>
    <property type="match status" value="1"/>
</dbReference>
<dbReference type="PROSITE" id="PS51764">
    <property type="entry name" value="GH26"/>
    <property type="match status" value="1"/>
</dbReference>
<dbReference type="EMBL" id="AJWY01008780">
    <property type="protein sequence ID" value="EKC60255.1"/>
    <property type="molecule type" value="Genomic_DNA"/>
</dbReference>
<comment type="caution">
    <text evidence="4">The sequence shown here is derived from an EMBL/GenBank/DDBJ whole genome shotgun (WGS) entry which is preliminary data.</text>
</comment>
<name>K1T2C2_9ZZZZ</name>
<feature type="non-terminal residue" evidence="4">
    <location>
        <position position="1"/>
    </location>
</feature>